<dbReference type="PROSITE" id="PS50893">
    <property type="entry name" value="ABC_TRANSPORTER_2"/>
    <property type="match status" value="2"/>
</dbReference>
<dbReference type="GO" id="GO:0043190">
    <property type="term" value="C:ATP-binding cassette (ABC) transporter complex"/>
    <property type="evidence" value="ECO:0007669"/>
    <property type="project" value="TreeGrafter"/>
</dbReference>
<dbReference type="CDD" id="cd03225">
    <property type="entry name" value="ABC_cobalt_CbiO_domain1"/>
    <property type="match status" value="1"/>
</dbReference>
<evidence type="ECO:0000313" key="6">
    <source>
        <dbReference type="EMBL" id="MBS6940598.1"/>
    </source>
</evidence>
<dbReference type="InterPro" id="IPR003439">
    <property type="entry name" value="ABC_transporter-like_ATP-bd"/>
</dbReference>
<dbReference type="InterPro" id="IPR050095">
    <property type="entry name" value="ECF_ABC_transporter_ATP-bd"/>
</dbReference>
<name>A0A943UXL8_9ACTN</name>
<organism evidence="6 7">
    <name type="scientific">Slackia piriformis</name>
    <dbReference type="NCBI Taxonomy" id="626934"/>
    <lineage>
        <taxon>Bacteria</taxon>
        <taxon>Bacillati</taxon>
        <taxon>Actinomycetota</taxon>
        <taxon>Coriobacteriia</taxon>
        <taxon>Eggerthellales</taxon>
        <taxon>Eggerthellaceae</taxon>
        <taxon>Slackia</taxon>
    </lineage>
</organism>
<dbReference type="SUPFAM" id="SSF52540">
    <property type="entry name" value="P-loop containing nucleoside triphosphate hydrolases"/>
    <property type="match status" value="2"/>
</dbReference>
<dbReference type="SMART" id="SM00382">
    <property type="entry name" value="AAA"/>
    <property type="match status" value="2"/>
</dbReference>
<dbReference type="InterPro" id="IPR003593">
    <property type="entry name" value="AAA+_ATPase"/>
</dbReference>
<evidence type="ECO:0000313" key="7">
    <source>
        <dbReference type="Proteomes" id="UP000727506"/>
    </source>
</evidence>
<dbReference type="GO" id="GO:0042626">
    <property type="term" value="F:ATPase-coupled transmembrane transporter activity"/>
    <property type="evidence" value="ECO:0007669"/>
    <property type="project" value="TreeGrafter"/>
</dbReference>
<dbReference type="AlphaFoldDB" id="A0A943UXL8"/>
<dbReference type="PANTHER" id="PTHR43553">
    <property type="entry name" value="HEAVY METAL TRANSPORTER"/>
    <property type="match status" value="1"/>
</dbReference>
<evidence type="ECO:0000256" key="1">
    <source>
        <dbReference type="ARBA" id="ARBA00005417"/>
    </source>
</evidence>
<proteinExistence type="inferred from homology"/>
<reference evidence="6" key="1">
    <citation type="submission" date="2021-02" db="EMBL/GenBank/DDBJ databases">
        <title>Infant gut strain persistence is associated with maternal origin, phylogeny, and functional potential including surface adhesion and iron acquisition.</title>
        <authorList>
            <person name="Lou Y.C."/>
        </authorList>
    </citation>
    <scope>NUCLEOTIDE SEQUENCE</scope>
    <source>
        <strain evidence="6">L2_039_000G1_dasL2_039_000G1_concoct_11</strain>
    </source>
</reference>
<keyword evidence="3" id="KW-0547">Nucleotide-binding</keyword>
<keyword evidence="2" id="KW-0813">Transport</keyword>
<dbReference type="GO" id="GO:0016887">
    <property type="term" value="F:ATP hydrolysis activity"/>
    <property type="evidence" value="ECO:0007669"/>
    <property type="project" value="InterPro"/>
</dbReference>
<evidence type="ECO:0000256" key="2">
    <source>
        <dbReference type="ARBA" id="ARBA00022448"/>
    </source>
</evidence>
<comment type="caution">
    <text evidence="6">The sequence shown here is derived from an EMBL/GenBank/DDBJ whole genome shotgun (WGS) entry which is preliminary data.</text>
</comment>
<dbReference type="GO" id="GO:0005524">
    <property type="term" value="F:ATP binding"/>
    <property type="evidence" value="ECO:0007669"/>
    <property type="project" value="UniProtKB-KW"/>
</dbReference>
<evidence type="ECO:0000256" key="3">
    <source>
        <dbReference type="ARBA" id="ARBA00022741"/>
    </source>
</evidence>
<comment type="similarity">
    <text evidence="1">Belongs to the ABC transporter superfamily.</text>
</comment>
<dbReference type="EMBL" id="JAGZSV010000046">
    <property type="protein sequence ID" value="MBS6940598.1"/>
    <property type="molecule type" value="Genomic_DNA"/>
</dbReference>
<accession>A0A943UXL8</accession>
<gene>
    <name evidence="6" type="ORF">KH142_03785</name>
</gene>
<dbReference type="Gene3D" id="3.40.50.300">
    <property type="entry name" value="P-loop containing nucleotide triphosphate hydrolases"/>
    <property type="match status" value="2"/>
</dbReference>
<dbReference type="Pfam" id="PF00005">
    <property type="entry name" value="ABC_tran"/>
    <property type="match status" value="2"/>
</dbReference>
<keyword evidence="4 6" id="KW-0067">ATP-binding</keyword>
<dbReference type="PROSITE" id="PS00211">
    <property type="entry name" value="ABC_TRANSPORTER_1"/>
    <property type="match status" value="1"/>
</dbReference>
<feature type="domain" description="ABC transporter" evidence="5">
    <location>
        <begin position="499"/>
        <end position="718"/>
    </location>
</feature>
<dbReference type="Proteomes" id="UP000727506">
    <property type="component" value="Unassembled WGS sequence"/>
</dbReference>
<feature type="domain" description="ABC transporter" evidence="5">
    <location>
        <begin position="245"/>
        <end position="492"/>
    </location>
</feature>
<evidence type="ECO:0000259" key="5">
    <source>
        <dbReference type="PROSITE" id="PS50893"/>
    </source>
</evidence>
<protein>
    <submittedName>
        <fullName evidence="6">ATP-binding cassette domain-containing protein</fullName>
    </submittedName>
</protein>
<dbReference type="InterPro" id="IPR017871">
    <property type="entry name" value="ABC_transporter-like_CS"/>
</dbReference>
<evidence type="ECO:0000256" key="4">
    <source>
        <dbReference type="ARBA" id="ARBA00022840"/>
    </source>
</evidence>
<sequence>MLGGSDVRHRGRCESVVLGIGLYRAVPPRRHRGIRGVACLRPVLGDDVRVGASVARLVCALHDGRQYARLAGKRRAHGDAYDVSGAQACPAVRFARAHGLFGARCGVRRCAAFEIRRRTCASAHRVGADGVGDGRRHRPYGRHARPRLWLRDEAYDVQAPALRPRRRRRDGPHRVACLGECAPHGGGVRAICVLSHDEHARRLVGICGLRCISGDSRSAAGEGVVAVAFIDIEGYSFAYPAAQKGRADDSTTRSGRPDRGPWVLRDVNLQVEEGAFCVIVGDTGSGKTTLLRSLKPELSPVGVREGRVRIAGRAVVEDGFSASGLTARESAAQIGYVMQDPAAQIVCDAVWHELAFGLENLGVAQDEMRRRVAEVAHFFGIEPWVRRGTESLSGGQQQIVNLAAVLALRPRLLLLDEPTAQLDPNALKQFLFLLARVNKELGITVVVATHAPEDMEAYATQTVVLGGTCAPAAREQAESAMEDRWRRRAHAADTSDAALEVSDAYFRYERESPWILRGIDLRVGRGRVHALVGGNGCGKSTLLKAMAGVVRLQRGRVVNTLARTQALMPQDPKALFVCDSVSEELHEWAGRCGYGPAQEREMLERFGLERHAACHPYDLSGGQQQKLAFAKLLLTGARLLFLDEPTKGLDPASCADASRIVRELADEGRTVVLVTHDLDFALITADEVSMLFDGEAACTEGVRDFFANNLVYRPNASSRLFGAL</sequence>
<dbReference type="InterPro" id="IPR015856">
    <property type="entry name" value="ABC_transpr_CbiO/EcfA_su"/>
</dbReference>
<dbReference type="InterPro" id="IPR027417">
    <property type="entry name" value="P-loop_NTPase"/>
</dbReference>